<organism evidence="3 4">
    <name type="scientific">Dermatophilus congolensis</name>
    <dbReference type="NCBI Taxonomy" id="1863"/>
    <lineage>
        <taxon>Bacteria</taxon>
        <taxon>Bacillati</taxon>
        <taxon>Actinomycetota</taxon>
        <taxon>Actinomycetes</taxon>
        <taxon>Micrococcales</taxon>
        <taxon>Dermatophilaceae</taxon>
        <taxon>Dermatophilus</taxon>
    </lineage>
</organism>
<dbReference type="Pfam" id="PF02129">
    <property type="entry name" value="Peptidase_S15"/>
    <property type="match status" value="1"/>
</dbReference>
<evidence type="ECO:0000259" key="2">
    <source>
        <dbReference type="Pfam" id="PF02129"/>
    </source>
</evidence>
<dbReference type="EMBL" id="UFYA01000001">
    <property type="protein sequence ID" value="STD04078.1"/>
    <property type="molecule type" value="Genomic_DNA"/>
</dbReference>
<accession>A0AA46BLE0</accession>
<feature type="region of interest" description="Disordered" evidence="1">
    <location>
        <begin position="298"/>
        <end position="326"/>
    </location>
</feature>
<name>A0AA46BLE0_9MICO</name>
<dbReference type="Proteomes" id="UP000254118">
    <property type="component" value="Unassembled WGS sequence"/>
</dbReference>
<dbReference type="InterPro" id="IPR029058">
    <property type="entry name" value="AB_hydrolase_fold"/>
</dbReference>
<dbReference type="RefSeq" id="WP_181815981.1">
    <property type="nucleotide sequence ID" value="NZ_UFYA01000001.1"/>
</dbReference>
<evidence type="ECO:0000313" key="4">
    <source>
        <dbReference type="Proteomes" id="UP000254118"/>
    </source>
</evidence>
<dbReference type="Gene3D" id="1.10.3020.10">
    <property type="entry name" value="alpha-amino acid ester hydrolase ( Helical cap domain)"/>
    <property type="match status" value="1"/>
</dbReference>
<dbReference type="Gene3D" id="3.40.50.1820">
    <property type="entry name" value="alpha/beta hydrolase"/>
    <property type="match status" value="1"/>
</dbReference>
<keyword evidence="3" id="KW-0378">Hydrolase</keyword>
<dbReference type="AlphaFoldDB" id="A0AA46BLE0"/>
<proteinExistence type="predicted"/>
<feature type="domain" description="Xaa-Pro dipeptidyl-peptidase-like" evidence="2">
    <location>
        <begin position="12"/>
        <end position="259"/>
    </location>
</feature>
<protein>
    <submittedName>
        <fullName evidence="3">Hydrolase CocE/NonD family protein</fullName>
    </submittedName>
</protein>
<gene>
    <name evidence="3" type="ORF">NCTC7915_00191</name>
</gene>
<sequence length="326" mass="35821">MTPQTLTVPAHDGTPLHTIHIPADTTTQPARGIILLRTPYGAHHLIGEATIWAKAGLHAYAQDVRGRHNSGGIWQPYTHEGPDGTATLTTLTTRHPNLPILISGSSYGAHAAIEATRHTTATNGPAITGTIAMVPALGLWDTAHDPDGTPRIRDRIGWWTQHGHGPHSHPPLPQEKLDHLTHLATTGHLTDLFTNTPLDTPWRTLWAAPQPNPHTRWHPAHTPLLTIAGDHDFFTEDAHQLHQHWPGPSALIHGPWGHGLGTELPKNHPTRTALRTHGGLFTPMLTWANTLLNPSTTPEHPHLHTTTHLHLDHGWQHSTPRTRRTP</sequence>
<comment type="caution">
    <text evidence="3">The sequence shown here is derived from an EMBL/GenBank/DDBJ whole genome shotgun (WGS) entry which is preliminary data.</text>
</comment>
<evidence type="ECO:0000256" key="1">
    <source>
        <dbReference type="SAM" id="MobiDB-lite"/>
    </source>
</evidence>
<evidence type="ECO:0000313" key="3">
    <source>
        <dbReference type="EMBL" id="STD04078.1"/>
    </source>
</evidence>
<dbReference type="SUPFAM" id="SSF53474">
    <property type="entry name" value="alpha/beta-Hydrolases"/>
    <property type="match status" value="1"/>
</dbReference>
<dbReference type="GO" id="GO:0016787">
    <property type="term" value="F:hydrolase activity"/>
    <property type="evidence" value="ECO:0007669"/>
    <property type="project" value="UniProtKB-KW"/>
</dbReference>
<feature type="compositionally biased region" description="Low complexity" evidence="1">
    <location>
        <begin position="298"/>
        <end position="308"/>
    </location>
</feature>
<reference evidence="3 4" key="1">
    <citation type="submission" date="2018-06" db="EMBL/GenBank/DDBJ databases">
        <authorList>
            <consortium name="Pathogen Informatics"/>
            <person name="Doyle S."/>
        </authorList>
    </citation>
    <scope>NUCLEOTIDE SEQUENCE [LARGE SCALE GENOMIC DNA]</scope>
    <source>
        <strain evidence="3 4">NCTC7915</strain>
    </source>
</reference>
<dbReference type="InterPro" id="IPR000383">
    <property type="entry name" value="Xaa-Pro-like_dom"/>
</dbReference>